<organism evidence="3 4">
    <name type="scientific">Armillaria borealis</name>
    <dbReference type="NCBI Taxonomy" id="47425"/>
    <lineage>
        <taxon>Eukaryota</taxon>
        <taxon>Fungi</taxon>
        <taxon>Dikarya</taxon>
        <taxon>Basidiomycota</taxon>
        <taxon>Agaricomycotina</taxon>
        <taxon>Agaricomycetes</taxon>
        <taxon>Agaricomycetidae</taxon>
        <taxon>Agaricales</taxon>
        <taxon>Marasmiineae</taxon>
        <taxon>Physalacriaceae</taxon>
        <taxon>Armillaria</taxon>
    </lineage>
</organism>
<dbReference type="Proteomes" id="UP001175226">
    <property type="component" value="Unassembled WGS sequence"/>
</dbReference>
<protein>
    <recommendedName>
        <fullName evidence="5">Secreted protein</fullName>
    </recommendedName>
</protein>
<dbReference type="EMBL" id="JAUEPT010000073">
    <property type="protein sequence ID" value="KAK0434181.1"/>
    <property type="molecule type" value="Genomic_DNA"/>
</dbReference>
<comment type="caution">
    <text evidence="3">The sequence shown here is derived from an EMBL/GenBank/DDBJ whole genome shotgun (WGS) entry which is preliminary data.</text>
</comment>
<evidence type="ECO:0000256" key="2">
    <source>
        <dbReference type="SAM" id="SignalP"/>
    </source>
</evidence>
<evidence type="ECO:0000313" key="3">
    <source>
        <dbReference type="EMBL" id="KAK0434181.1"/>
    </source>
</evidence>
<accession>A0AA39J140</accession>
<evidence type="ECO:0008006" key="5">
    <source>
        <dbReference type="Google" id="ProtNLM"/>
    </source>
</evidence>
<evidence type="ECO:0000313" key="4">
    <source>
        <dbReference type="Proteomes" id="UP001175226"/>
    </source>
</evidence>
<name>A0AA39J140_9AGAR</name>
<feature type="region of interest" description="Disordered" evidence="1">
    <location>
        <begin position="121"/>
        <end position="158"/>
    </location>
</feature>
<keyword evidence="2" id="KW-0732">Signal</keyword>
<gene>
    <name evidence="3" type="ORF">EV421DRAFT_1741018</name>
</gene>
<feature type="chain" id="PRO_5041328153" description="Secreted protein" evidence="2">
    <location>
        <begin position="25"/>
        <end position="158"/>
    </location>
</feature>
<reference evidence="3" key="1">
    <citation type="submission" date="2023-06" db="EMBL/GenBank/DDBJ databases">
        <authorList>
            <consortium name="Lawrence Berkeley National Laboratory"/>
            <person name="Ahrendt S."/>
            <person name="Sahu N."/>
            <person name="Indic B."/>
            <person name="Wong-Bajracharya J."/>
            <person name="Merenyi Z."/>
            <person name="Ke H.-M."/>
            <person name="Monk M."/>
            <person name="Kocsube S."/>
            <person name="Drula E."/>
            <person name="Lipzen A."/>
            <person name="Balint B."/>
            <person name="Henrissat B."/>
            <person name="Andreopoulos B."/>
            <person name="Martin F.M."/>
            <person name="Harder C.B."/>
            <person name="Rigling D."/>
            <person name="Ford K.L."/>
            <person name="Foster G.D."/>
            <person name="Pangilinan J."/>
            <person name="Papanicolaou A."/>
            <person name="Barry K."/>
            <person name="LaButti K."/>
            <person name="Viragh M."/>
            <person name="Koriabine M."/>
            <person name="Yan M."/>
            <person name="Riley R."/>
            <person name="Champramary S."/>
            <person name="Plett K.L."/>
            <person name="Tsai I.J."/>
            <person name="Slot J."/>
            <person name="Sipos G."/>
            <person name="Plett J."/>
            <person name="Nagy L.G."/>
            <person name="Grigoriev I.V."/>
        </authorList>
    </citation>
    <scope>NUCLEOTIDE SEQUENCE</scope>
    <source>
        <strain evidence="3">FPL87.14</strain>
    </source>
</reference>
<feature type="signal peptide" evidence="2">
    <location>
        <begin position="1"/>
        <end position="24"/>
    </location>
</feature>
<sequence length="158" mass="18113">MAQMLGRAWIRVMWCYACLPLSAQLPAFQTSFIKFPDLQRLDHPFQAIVKWRERNTKSESLQRDADGQFLLETVVLGLDDSEEVNEGKQVAERFVRVQKPYSIPPSCQIFVVSNHGGMTRRDQQERYLSSTDGWGEEEQPVCPTFEEIDTTDESQGAP</sequence>
<proteinExistence type="predicted"/>
<keyword evidence="4" id="KW-1185">Reference proteome</keyword>
<evidence type="ECO:0000256" key="1">
    <source>
        <dbReference type="SAM" id="MobiDB-lite"/>
    </source>
</evidence>
<dbReference type="AlphaFoldDB" id="A0AA39J140"/>